<dbReference type="Proteomes" id="UP000245657">
    <property type="component" value="Unassembled WGS sequence"/>
</dbReference>
<dbReference type="Pfam" id="PF00496">
    <property type="entry name" value="SBP_bac_5"/>
    <property type="match status" value="1"/>
</dbReference>
<organism evidence="6 7">
    <name type="scientific">Methanospirillum lacunae</name>
    <dbReference type="NCBI Taxonomy" id="668570"/>
    <lineage>
        <taxon>Archaea</taxon>
        <taxon>Methanobacteriati</taxon>
        <taxon>Methanobacteriota</taxon>
        <taxon>Stenosarchaea group</taxon>
        <taxon>Methanomicrobia</taxon>
        <taxon>Methanomicrobiales</taxon>
        <taxon>Methanospirillaceae</taxon>
        <taxon>Methanospirillum</taxon>
    </lineage>
</organism>
<dbReference type="GO" id="GO:1904680">
    <property type="term" value="F:peptide transmembrane transporter activity"/>
    <property type="evidence" value="ECO:0007669"/>
    <property type="project" value="TreeGrafter"/>
</dbReference>
<dbReference type="Gene3D" id="3.40.190.10">
    <property type="entry name" value="Periplasmic binding protein-like II"/>
    <property type="match status" value="1"/>
</dbReference>
<dbReference type="PIRSF" id="PIRSF002741">
    <property type="entry name" value="MppA"/>
    <property type="match status" value="1"/>
</dbReference>
<dbReference type="CDD" id="cd08490">
    <property type="entry name" value="PBP2_NikA_DppA_OppA_like_3"/>
    <property type="match status" value="1"/>
</dbReference>
<evidence type="ECO:0000259" key="5">
    <source>
        <dbReference type="Pfam" id="PF00496"/>
    </source>
</evidence>
<comment type="caution">
    <text evidence="6">The sequence shown here is derived from an EMBL/GenBank/DDBJ whole genome shotgun (WGS) entry which is preliminary data.</text>
</comment>
<evidence type="ECO:0000313" key="6">
    <source>
        <dbReference type="EMBL" id="PWR72531.1"/>
    </source>
</evidence>
<keyword evidence="7" id="KW-1185">Reference proteome</keyword>
<evidence type="ECO:0000256" key="3">
    <source>
        <dbReference type="ARBA" id="ARBA00022448"/>
    </source>
</evidence>
<dbReference type="Gene3D" id="3.10.105.10">
    <property type="entry name" value="Dipeptide-binding Protein, Domain 3"/>
    <property type="match status" value="1"/>
</dbReference>
<dbReference type="InterPro" id="IPR039424">
    <property type="entry name" value="SBP_5"/>
</dbReference>
<dbReference type="PANTHER" id="PTHR30290">
    <property type="entry name" value="PERIPLASMIC BINDING COMPONENT OF ABC TRANSPORTER"/>
    <property type="match status" value="1"/>
</dbReference>
<name>A0A2V2NAF0_9EURY</name>
<dbReference type="PROSITE" id="PS01040">
    <property type="entry name" value="SBP_BACTERIAL_5"/>
    <property type="match status" value="1"/>
</dbReference>
<evidence type="ECO:0000256" key="2">
    <source>
        <dbReference type="ARBA" id="ARBA00005695"/>
    </source>
</evidence>
<proteinExistence type="inferred from homology"/>
<gene>
    <name evidence="6" type="ORF">DK846_06060</name>
</gene>
<dbReference type="FunFam" id="3.10.105.10:FF:000006">
    <property type="entry name" value="Peptide ABC transporter substrate-binding protein"/>
    <property type="match status" value="1"/>
</dbReference>
<sequence>MKMAKLLTFFCLVLLLFCNTMVLAEGGGKTLDIAAPWDAKTTDPHVNGAIAQRMGVTETLVDINDEALISPGLATSWDVSGDQKTWTFHLRDGVKFHDGTPFTAQAMKKSLEDSLKKSQTFSSVPIQEIQAVDDKTLKIVLKSSFPSLPAYMAKGESAALSEASIDQGDISIPYSTGPFKFSSYTPKEKYVGVKNPDYWGKIPSVDEVVYHVVPEAETRSMMLKGGDVQIAQILSPDITEGYKSSGSFTINTEPISRDRILSYNCESGPFADTAVRKAMNYAINRQDLINYVLEGVGESATSLFPPTFYWGNKDIKAYPYDPEKAKSMLAEAGWKDSNNDGILDKDGKKFSITLVTYPERAELPQMAEIIQDELKKIGIDVQVKSVDIDTSETLKNSGDFDMYLGGRSLMNAPDPDWILMADYHSSGTFNNGYGPYHWKSEKLDSLLGEARSLTDQAARKKIYDQVQEIINDEAPVSVLSYYVNQDVTSNSVKGYRMHPTEFAFHLEDVSLS</sequence>
<dbReference type="InterPro" id="IPR000914">
    <property type="entry name" value="SBP_5_dom"/>
</dbReference>
<dbReference type="EMBL" id="QGMY01000006">
    <property type="protein sequence ID" value="PWR72531.1"/>
    <property type="molecule type" value="Genomic_DNA"/>
</dbReference>
<dbReference type="GO" id="GO:0043190">
    <property type="term" value="C:ATP-binding cassette (ABC) transporter complex"/>
    <property type="evidence" value="ECO:0007669"/>
    <property type="project" value="InterPro"/>
</dbReference>
<dbReference type="PANTHER" id="PTHR30290:SF10">
    <property type="entry name" value="PERIPLASMIC OLIGOPEPTIDE-BINDING PROTEIN-RELATED"/>
    <property type="match status" value="1"/>
</dbReference>
<evidence type="ECO:0000256" key="1">
    <source>
        <dbReference type="ARBA" id="ARBA00004196"/>
    </source>
</evidence>
<dbReference type="OrthoDB" id="115808at2157"/>
<evidence type="ECO:0000313" key="7">
    <source>
        <dbReference type="Proteomes" id="UP000245657"/>
    </source>
</evidence>
<dbReference type="SUPFAM" id="SSF53850">
    <property type="entry name" value="Periplasmic binding protein-like II"/>
    <property type="match status" value="1"/>
</dbReference>
<reference evidence="6 7" key="1">
    <citation type="submission" date="2018-05" db="EMBL/GenBank/DDBJ databases">
        <title>Draft genome of Methanospirillum lacunae Ki8-1.</title>
        <authorList>
            <person name="Dueholm M.S."/>
            <person name="Nielsen P.H."/>
            <person name="Bakmann L.F."/>
            <person name="Otzen D.E."/>
        </authorList>
    </citation>
    <scope>NUCLEOTIDE SEQUENCE [LARGE SCALE GENOMIC DNA]</scope>
    <source>
        <strain evidence="6 7">Ki8-1</strain>
    </source>
</reference>
<evidence type="ECO:0000256" key="4">
    <source>
        <dbReference type="ARBA" id="ARBA00022729"/>
    </source>
</evidence>
<keyword evidence="3" id="KW-0813">Transport</keyword>
<keyword evidence="4" id="KW-0732">Signal</keyword>
<comment type="subcellular location">
    <subcellularLocation>
        <location evidence="1">Cell envelope</location>
    </subcellularLocation>
</comment>
<feature type="domain" description="Solute-binding protein family 5" evidence="5">
    <location>
        <begin position="69"/>
        <end position="428"/>
    </location>
</feature>
<dbReference type="InterPro" id="IPR030678">
    <property type="entry name" value="Peptide/Ni-bd"/>
</dbReference>
<comment type="similarity">
    <text evidence="2">Belongs to the bacterial solute-binding protein 5 family.</text>
</comment>
<dbReference type="AlphaFoldDB" id="A0A2V2NAF0"/>
<accession>A0A2V2NAF0</accession>
<protein>
    <submittedName>
        <fullName evidence="6">Peptide ABC transporter substrate-binding protein</fullName>
    </submittedName>
</protein>
<dbReference type="GO" id="GO:0042597">
    <property type="term" value="C:periplasmic space"/>
    <property type="evidence" value="ECO:0007669"/>
    <property type="project" value="UniProtKB-ARBA"/>
</dbReference>
<dbReference type="InterPro" id="IPR023765">
    <property type="entry name" value="SBP_5_CS"/>
</dbReference>
<dbReference type="GO" id="GO:0015833">
    <property type="term" value="P:peptide transport"/>
    <property type="evidence" value="ECO:0007669"/>
    <property type="project" value="TreeGrafter"/>
</dbReference>